<dbReference type="Pfam" id="PF07572">
    <property type="entry name" value="BCNT"/>
    <property type="match status" value="1"/>
</dbReference>
<keyword evidence="6" id="KW-1185">Reference proteome</keyword>
<evidence type="ECO:0000256" key="1">
    <source>
        <dbReference type="ARBA" id="ARBA00010465"/>
    </source>
</evidence>
<proteinExistence type="inferred from homology"/>
<dbReference type="GO" id="GO:0000812">
    <property type="term" value="C:Swr1 complex"/>
    <property type="evidence" value="ECO:0007669"/>
    <property type="project" value="TreeGrafter"/>
</dbReference>
<dbReference type="OrthoDB" id="445677at2759"/>
<evidence type="ECO:0000313" key="6">
    <source>
        <dbReference type="Proteomes" id="UP000799779"/>
    </source>
</evidence>
<evidence type="ECO:0000256" key="2">
    <source>
        <dbReference type="ARBA" id="ARBA00019138"/>
    </source>
</evidence>
<reference evidence="5" key="1">
    <citation type="journal article" date="2020" name="Stud. Mycol.">
        <title>101 Dothideomycetes genomes: a test case for predicting lifestyles and emergence of pathogens.</title>
        <authorList>
            <person name="Haridas S."/>
            <person name="Albert R."/>
            <person name="Binder M."/>
            <person name="Bloem J."/>
            <person name="Labutti K."/>
            <person name="Salamov A."/>
            <person name="Andreopoulos B."/>
            <person name="Baker S."/>
            <person name="Barry K."/>
            <person name="Bills G."/>
            <person name="Bluhm B."/>
            <person name="Cannon C."/>
            <person name="Castanera R."/>
            <person name="Culley D."/>
            <person name="Daum C."/>
            <person name="Ezra D."/>
            <person name="Gonzalez J."/>
            <person name="Henrissat B."/>
            <person name="Kuo A."/>
            <person name="Liang C."/>
            <person name="Lipzen A."/>
            <person name="Lutzoni F."/>
            <person name="Magnuson J."/>
            <person name="Mondo S."/>
            <person name="Nolan M."/>
            <person name="Ohm R."/>
            <person name="Pangilinan J."/>
            <person name="Park H.-J."/>
            <person name="Ramirez L."/>
            <person name="Alfaro M."/>
            <person name="Sun H."/>
            <person name="Tritt A."/>
            <person name="Yoshinaga Y."/>
            <person name="Zwiers L.-H."/>
            <person name="Turgeon B."/>
            <person name="Goodwin S."/>
            <person name="Spatafora J."/>
            <person name="Crous P."/>
            <person name="Grigoriev I."/>
        </authorList>
    </citation>
    <scope>NUCLEOTIDE SEQUENCE</scope>
    <source>
        <strain evidence="5">CBS 123094</strain>
    </source>
</reference>
<dbReference type="PANTHER" id="PTHR48407">
    <property type="entry name" value="CRANIOFACIAL DEVELOPMENT PROTEIN 1"/>
    <property type="match status" value="1"/>
</dbReference>
<feature type="compositionally biased region" description="Acidic residues" evidence="3">
    <location>
        <begin position="61"/>
        <end position="70"/>
    </location>
</feature>
<feature type="compositionally biased region" description="Acidic residues" evidence="3">
    <location>
        <begin position="88"/>
        <end position="101"/>
    </location>
</feature>
<dbReference type="PANTHER" id="PTHR48407:SF1">
    <property type="entry name" value="CRANIOFACIAL DEVELOPMENT PROTEIN 1"/>
    <property type="match status" value="1"/>
</dbReference>
<dbReference type="AlphaFoldDB" id="A0A6A5W6M3"/>
<feature type="region of interest" description="Disordered" evidence="3">
    <location>
        <begin position="147"/>
        <end position="180"/>
    </location>
</feature>
<gene>
    <name evidence="5" type="ORF">P154DRAFT_526150</name>
</gene>
<feature type="compositionally biased region" description="Basic and acidic residues" evidence="3">
    <location>
        <begin position="112"/>
        <end position="123"/>
    </location>
</feature>
<feature type="region of interest" description="Disordered" evidence="3">
    <location>
        <begin position="214"/>
        <end position="269"/>
    </location>
</feature>
<evidence type="ECO:0000313" key="5">
    <source>
        <dbReference type="EMBL" id="KAF1995741.1"/>
    </source>
</evidence>
<feature type="region of interest" description="Disordered" evidence="3">
    <location>
        <begin position="1"/>
        <end position="125"/>
    </location>
</feature>
<dbReference type="InterPro" id="IPR027124">
    <property type="entry name" value="Swc5/CFDP1/2"/>
</dbReference>
<feature type="compositionally biased region" description="Basic residues" evidence="3">
    <location>
        <begin position="75"/>
        <end position="84"/>
    </location>
</feature>
<dbReference type="PROSITE" id="PS51279">
    <property type="entry name" value="BCNT_C"/>
    <property type="match status" value="1"/>
</dbReference>
<evidence type="ECO:0000259" key="4">
    <source>
        <dbReference type="PROSITE" id="PS51279"/>
    </source>
</evidence>
<accession>A0A6A5W6M3</accession>
<feature type="compositionally biased region" description="Basic and acidic residues" evidence="3">
    <location>
        <begin position="156"/>
        <end position="168"/>
    </location>
</feature>
<protein>
    <recommendedName>
        <fullName evidence="2">SWR1-complex protein 5</fullName>
    </recommendedName>
</protein>
<dbReference type="EMBL" id="ML977634">
    <property type="protein sequence ID" value="KAF1995741.1"/>
    <property type="molecule type" value="Genomic_DNA"/>
</dbReference>
<comment type="similarity">
    <text evidence="1">Belongs to the SWC5 family.</text>
</comment>
<feature type="compositionally biased region" description="Acidic residues" evidence="3">
    <location>
        <begin position="1"/>
        <end position="14"/>
    </location>
</feature>
<dbReference type="Proteomes" id="UP000799779">
    <property type="component" value="Unassembled WGS sequence"/>
</dbReference>
<sequence length="362" mass="39930">MAPIYPDEDLPDAEETYHESSDDDFNPTAVPADESSTSSDEDASIAKPTQRKRKPKAAALDDFDSGDEATIEAARKRKAKKRKGAKLDDEEEELLLSDEGGEGGLIKTRAQRKVEQKERRPLARTEGATVDVDALWAQMSAAPIRPVQTPSIPKAIESDVSKPDHDMGGEAAPAVLDEEETISMKKTYTFAGQETTEEKEVPRSSLEKYLADGWKTADAAAQPSSEADGTNAQDPRTKIRRPLRRPSRFDPNPTGYVRTLPPEYQLTWPRTTTATSLVEQENMGAPDAPKARPEKAQKLNVVDKSRLDWTGFVDKEGIAEELATHGKTKEAYLGRMEFLAGVEARREDERKKVKSTAAIAHN</sequence>
<feature type="domain" description="BCNT-C" evidence="4">
    <location>
        <begin position="279"/>
        <end position="360"/>
    </location>
</feature>
<dbReference type="InterPro" id="IPR011421">
    <property type="entry name" value="BCNT-C"/>
</dbReference>
<name>A0A6A5W6M3_9PLEO</name>
<feature type="compositionally biased region" description="Polar residues" evidence="3">
    <location>
        <begin position="222"/>
        <end position="234"/>
    </location>
</feature>
<evidence type="ECO:0000256" key="3">
    <source>
        <dbReference type="SAM" id="MobiDB-lite"/>
    </source>
</evidence>
<organism evidence="5 6">
    <name type="scientific">Amniculicola lignicola CBS 123094</name>
    <dbReference type="NCBI Taxonomy" id="1392246"/>
    <lineage>
        <taxon>Eukaryota</taxon>
        <taxon>Fungi</taxon>
        <taxon>Dikarya</taxon>
        <taxon>Ascomycota</taxon>
        <taxon>Pezizomycotina</taxon>
        <taxon>Dothideomycetes</taxon>
        <taxon>Pleosporomycetidae</taxon>
        <taxon>Pleosporales</taxon>
        <taxon>Amniculicolaceae</taxon>
        <taxon>Amniculicola</taxon>
    </lineage>
</organism>